<feature type="transmembrane region" description="Helical" evidence="1">
    <location>
        <begin position="250"/>
        <end position="272"/>
    </location>
</feature>
<feature type="transmembrane region" description="Helical" evidence="1">
    <location>
        <begin position="150"/>
        <end position="169"/>
    </location>
</feature>
<reference evidence="2" key="1">
    <citation type="submission" date="2022-12" db="EMBL/GenBank/DDBJ databases">
        <title>Reference genome sequencing for broad-spectrum identification of bacterial and archaeal isolates by mass spectrometry.</title>
        <authorList>
            <person name="Sekiguchi Y."/>
            <person name="Tourlousse D.M."/>
        </authorList>
    </citation>
    <scope>NUCLEOTIDE SEQUENCE</scope>
    <source>
        <strain evidence="2">14</strain>
    </source>
</reference>
<feature type="transmembrane region" description="Helical" evidence="1">
    <location>
        <begin position="181"/>
        <end position="199"/>
    </location>
</feature>
<feature type="transmembrane region" description="Helical" evidence="1">
    <location>
        <begin position="359"/>
        <end position="378"/>
    </location>
</feature>
<dbReference type="Proteomes" id="UP001144396">
    <property type="component" value="Unassembled WGS sequence"/>
</dbReference>
<dbReference type="RefSeq" id="WP_281882092.1">
    <property type="nucleotide sequence ID" value="NZ_BSDP01000001.1"/>
</dbReference>
<feature type="transmembrane region" description="Helical" evidence="1">
    <location>
        <begin position="326"/>
        <end position="347"/>
    </location>
</feature>
<feature type="transmembrane region" description="Helical" evidence="1">
    <location>
        <begin position="93"/>
        <end position="110"/>
    </location>
</feature>
<feature type="transmembrane region" description="Helical" evidence="1">
    <location>
        <begin position="418"/>
        <end position="439"/>
    </location>
</feature>
<feature type="transmembrane region" description="Helical" evidence="1">
    <location>
        <begin position="122"/>
        <end position="144"/>
    </location>
</feature>
<evidence type="ECO:0000313" key="2">
    <source>
        <dbReference type="EMBL" id="GLI26094.1"/>
    </source>
</evidence>
<proteinExistence type="predicted"/>
<keyword evidence="1" id="KW-1133">Transmembrane helix</keyword>
<keyword evidence="3" id="KW-1185">Reference proteome</keyword>
<feature type="transmembrane region" description="Helical" evidence="1">
    <location>
        <begin position="459"/>
        <end position="485"/>
    </location>
</feature>
<feature type="transmembrane region" description="Helical" evidence="1">
    <location>
        <begin position="205"/>
        <end position="238"/>
    </location>
</feature>
<keyword evidence="1" id="KW-0812">Transmembrane</keyword>
<evidence type="ECO:0000256" key="1">
    <source>
        <dbReference type="SAM" id="Phobius"/>
    </source>
</evidence>
<comment type="caution">
    <text evidence="2">The sequence shown here is derived from an EMBL/GenBank/DDBJ whole genome shotgun (WGS) entry which is preliminary data.</text>
</comment>
<feature type="transmembrane region" description="Helical" evidence="1">
    <location>
        <begin position="15"/>
        <end position="38"/>
    </location>
</feature>
<name>A0A9W6CVI3_9MICO</name>
<keyword evidence="1" id="KW-0472">Membrane</keyword>
<accession>A0A9W6CVI3</accession>
<protein>
    <submittedName>
        <fullName evidence="2">Uncharacterized protein</fullName>
    </submittedName>
</protein>
<sequence length="506" mass="53185">MTAATAGNHRRERRLALIGVALVAAAFVCASAFAAFSLRWSGTADAYEHLDYTLQVARGGLPAPIGHVFDPAVWTITESRLELGRQYASAHPPLFYLLSAGLVGGLLEAASDDQMAWIRAVAELRLLNIGLGVVALLGMAWGGWTIGGRLRAPLAIAIPAVGAFTYAYLRFSGEVYGDMLLVVASTWTVAVAAAVLLRGPSAWRIVALCGLAIVGAGSKATFVLVLAIASAAILGGVLLHGRGGTGRRVLLGLGAAALPWVAAVAAFGWFYVRNALLSGSWYRSVESGPLQGRLPRTLWDNLADWNFYGIYPGGLFGKWAVTVFEWAPAASAIVFWAASLATLLAWGLRIARGRTRPSVAQWGVVAMLVALMAGAYLMQLSHAIGYGTYNTRYFLPATFAFAALMVGGIVLAPRLRAFLLPSLQVVLIVGSAVSLTAYAAGAERLLSDPVGAMRDLGPIFVPSTALVVLLVAAVAFAASTAIPLWMLRDRVLAPDAAEPSDAVSAR</sequence>
<organism evidence="2 3">
    <name type="scientific">Agromyces rhizosphaerae</name>
    <dbReference type="NCBI Taxonomy" id="88374"/>
    <lineage>
        <taxon>Bacteria</taxon>
        <taxon>Bacillati</taxon>
        <taxon>Actinomycetota</taxon>
        <taxon>Actinomycetes</taxon>
        <taxon>Micrococcales</taxon>
        <taxon>Microbacteriaceae</taxon>
        <taxon>Agromyces</taxon>
    </lineage>
</organism>
<dbReference type="EMBL" id="BSDP01000001">
    <property type="protein sequence ID" value="GLI26094.1"/>
    <property type="molecule type" value="Genomic_DNA"/>
</dbReference>
<evidence type="ECO:0000313" key="3">
    <source>
        <dbReference type="Proteomes" id="UP001144396"/>
    </source>
</evidence>
<feature type="transmembrane region" description="Helical" evidence="1">
    <location>
        <begin position="393"/>
        <end position="411"/>
    </location>
</feature>
<gene>
    <name evidence="2" type="ORF">ARHIZOSPH14_03360</name>
</gene>
<dbReference type="AlphaFoldDB" id="A0A9W6CVI3"/>